<comment type="caution">
    <text evidence="2">The sequence shown here is derived from an EMBL/GenBank/DDBJ whole genome shotgun (WGS) entry which is preliminary data.</text>
</comment>
<gene>
    <name evidence="2" type="ORF">S01H1_68008</name>
</gene>
<protein>
    <recommendedName>
        <fullName evidence="1">CHAT domain-containing protein</fullName>
    </recommendedName>
</protein>
<accession>X0WE29</accession>
<dbReference type="EMBL" id="BARS01045075">
    <property type="protein sequence ID" value="GAG29244.1"/>
    <property type="molecule type" value="Genomic_DNA"/>
</dbReference>
<feature type="domain" description="CHAT" evidence="1">
    <location>
        <begin position="22"/>
        <end position="161"/>
    </location>
</feature>
<dbReference type="Pfam" id="PF12770">
    <property type="entry name" value="CHAT"/>
    <property type="match status" value="1"/>
</dbReference>
<dbReference type="AlphaFoldDB" id="X0WE29"/>
<evidence type="ECO:0000313" key="2">
    <source>
        <dbReference type="EMBL" id="GAG29244.1"/>
    </source>
</evidence>
<evidence type="ECO:0000259" key="1">
    <source>
        <dbReference type="Pfam" id="PF12770"/>
    </source>
</evidence>
<dbReference type="InterPro" id="IPR024983">
    <property type="entry name" value="CHAT_dom"/>
</dbReference>
<organism evidence="2">
    <name type="scientific">marine sediment metagenome</name>
    <dbReference type="NCBI Taxonomy" id="412755"/>
    <lineage>
        <taxon>unclassified sequences</taxon>
        <taxon>metagenomes</taxon>
        <taxon>ecological metagenomes</taxon>
    </lineage>
</organism>
<proteinExistence type="predicted"/>
<feature type="non-terminal residue" evidence="2">
    <location>
        <position position="170"/>
    </location>
</feature>
<reference evidence="2" key="1">
    <citation type="journal article" date="2014" name="Front. Microbiol.">
        <title>High frequency of phylogenetically diverse reductive dehalogenase-homologous genes in deep subseafloor sedimentary metagenomes.</title>
        <authorList>
            <person name="Kawai M."/>
            <person name="Futagami T."/>
            <person name="Toyoda A."/>
            <person name="Takaki Y."/>
            <person name="Nishi S."/>
            <person name="Hori S."/>
            <person name="Arai W."/>
            <person name="Tsubouchi T."/>
            <person name="Morono Y."/>
            <person name="Uchiyama I."/>
            <person name="Ito T."/>
            <person name="Fujiyama A."/>
            <person name="Inagaki F."/>
            <person name="Takami H."/>
        </authorList>
    </citation>
    <scope>NUCLEOTIDE SEQUENCE</scope>
    <source>
        <strain evidence="2">Expedition CK06-06</strain>
    </source>
</reference>
<sequence length="170" mass="18218">MKVLFIAPEVKGLPKLDTWNEIDQIGDMPNVTLSILAGEGVTRSRVKTRLKQNNRVLIFAGHGEPGKLFVADGCLTARWLAQYIPGAKPEVVVLASCSSLGHRKHTTTSLAEVISGAGVNVIAMPTEVDDDGAAIYTTELIGAFSNGADLYDAHGIAQEQMETLTDSRQI</sequence>
<name>X0WE29_9ZZZZ</name>